<evidence type="ECO:0000313" key="2">
    <source>
        <dbReference type="Proteomes" id="UP000198790"/>
    </source>
</evidence>
<accession>A0A1I0Z368</accession>
<dbReference type="InterPro" id="IPR008930">
    <property type="entry name" value="Terpenoid_cyclase/PrenylTrfase"/>
</dbReference>
<sequence>MSIDELDFAISKGLKFLKDRQLSNGGFSCLFACSENCTADALEEFSMGDKKCVVIVEETTVFPATLIGHSLLYLRDNSEAKEILNQIADFLIEKRSSFGIWRHYTKPHQLEQFAANDLDNTAMASWFLQQLGRPALDNRDLFISNRSKEGPFYSWITLRLQWNSNPKYWRSLWREFRHPIGQYYFWKLMPCAKNDIDAVVNSNVIHYLGENQYTAAAIDLMVRVIVEEREEMCDKWYLRPVLIYYFFSKNMNKGIEKLEELKPIIKNRILAQAKSDGQFFESILDTALAIAALENMGYYDEIPAKSIQYLLAAQNSNGAWKKGVIYYAYERADESAAFGGEEISTAIVLEALVRYQSHERSLHVESTRF</sequence>
<dbReference type="STRING" id="237018.SAMN04489723_105230"/>
<dbReference type="EMBL" id="FOKK01000005">
    <property type="protein sequence ID" value="SFB20065.1"/>
    <property type="molecule type" value="Genomic_DNA"/>
</dbReference>
<organism evidence="1 2">
    <name type="scientific">Algoriphagus aquimarinus</name>
    <dbReference type="NCBI Taxonomy" id="237018"/>
    <lineage>
        <taxon>Bacteria</taxon>
        <taxon>Pseudomonadati</taxon>
        <taxon>Bacteroidota</taxon>
        <taxon>Cytophagia</taxon>
        <taxon>Cytophagales</taxon>
        <taxon>Cyclobacteriaceae</taxon>
        <taxon>Algoriphagus</taxon>
    </lineage>
</organism>
<reference evidence="1 2" key="1">
    <citation type="submission" date="2016-10" db="EMBL/GenBank/DDBJ databases">
        <authorList>
            <person name="de Groot N.N."/>
        </authorList>
    </citation>
    <scope>NUCLEOTIDE SEQUENCE [LARGE SCALE GENOMIC DNA]</scope>
    <source>
        <strain evidence="1 2">DSM 23399</strain>
    </source>
</reference>
<proteinExistence type="predicted"/>
<evidence type="ECO:0008006" key="3">
    <source>
        <dbReference type="Google" id="ProtNLM"/>
    </source>
</evidence>
<dbReference type="SUPFAM" id="SSF48239">
    <property type="entry name" value="Terpenoid cyclases/Protein prenyltransferases"/>
    <property type="match status" value="1"/>
</dbReference>
<gene>
    <name evidence="1" type="ORF">SAMN04489723_105230</name>
</gene>
<dbReference type="Proteomes" id="UP000198790">
    <property type="component" value="Unassembled WGS sequence"/>
</dbReference>
<dbReference type="Gene3D" id="1.50.10.20">
    <property type="match status" value="2"/>
</dbReference>
<keyword evidence="2" id="KW-1185">Reference proteome</keyword>
<name>A0A1I0Z368_9BACT</name>
<protein>
    <recommendedName>
        <fullName evidence="3">Prenyltransferase</fullName>
    </recommendedName>
</protein>
<dbReference type="AlphaFoldDB" id="A0A1I0Z368"/>
<dbReference type="OrthoDB" id="868739at2"/>
<evidence type="ECO:0000313" key="1">
    <source>
        <dbReference type="EMBL" id="SFB20065.1"/>
    </source>
</evidence>